<name>A0A426Y2V0_ENSVE</name>
<evidence type="ECO:0000313" key="2">
    <source>
        <dbReference type="EMBL" id="RRT46118.1"/>
    </source>
</evidence>
<dbReference type="EMBL" id="AMZH03015396">
    <property type="protein sequence ID" value="RRT46118.1"/>
    <property type="molecule type" value="Genomic_DNA"/>
</dbReference>
<organism evidence="2 3">
    <name type="scientific">Ensete ventricosum</name>
    <name type="common">Abyssinian banana</name>
    <name type="synonym">Musa ensete</name>
    <dbReference type="NCBI Taxonomy" id="4639"/>
    <lineage>
        <taxon>Eukaryota</taxon>
        <taxon>Viridiplantae</taxon>
        <taxon>Streptophyta</taxon>
        <taxon>Embryophyta</taxon>
        <taxon>Tracheophyta</taxon>
        <taxon>Spermatophyta</taxon>
        <taxon>Magnoliopsida</taxon>
        <taxon>Liliopsida</taxon>
        <taxon>Zingiberales</taxon>
        <taxon>Musaceae</taxon>
        <taxon>Ensete</taxon>
    </lineage>
</organism>
<gene>
    <name evidence="2" type="ORF">B296_00014372</name>
</gene>
<evidence type="ECO:0000256" key="1">
    <source>
        <dbReference type="SAM" id="MobiDB-lite"/>
    </source>
</evidence>
<evidence type="ECO:0000313" key="3">
    <source>
        <dbReference type="Proteomes" id="UP000287651"/>
    </source>
</evidence>
<reference evidence="2 3" key="1">
    <citation type="journal article" date="2014" name="Agronomy (Basel)">
        <title>A Draft Genome Sequence for Ensete ventricosum, the Drought-Tolerant Tree Against Hunger.</title>
        <authorList>
            <person name="Harrison J."/>
            <person name="Moore K.A."/>
            <person name="Paszkiewicz K."/>
            <person name="Jones T."/>
            <person name="Grant M."/>
            <person name="Ambacheew D."/>
            <person name="Muzemil S."/>
            <person name="Studholme D.J."/>
        </authorList>
    </citation>
    <scope>NUCLEOTIDE SEQUENCE [LARGE SCALE GENOMIC DNA]</scope>
</reference>
<proteinExistence type="predicted"/>
<sequence length="149" mass="16636">MAAAEVRAVKAQSIAERLRLELNEANSRQASADAELEQSRSKSASQERQLVDLREWLGDSEGQLRGARARVRQMETKLLDLARSKEALWEDLPKRANEEYKESPGFEMGLARHSGVEIELDPFVTLPEDADVAMADGQPFDDSLPSPEE</sequence>
<protein>
    <submittedName>
        <fullName evidence="2">Uncharacterized protein</fullName>
    </submittedName>
</protein>
<comment type="caution">
    <text evidence="2">The sequence shown here is derived from an EMBL/GenBank/DDBJ whole genome shotgun (WGS) entry which is preliminary data.</text>
</comment>
<dbReference type="AlphaFoldDB" id="A0A426Y2V0"/>
<feature type="region of interest" description="Disordered" evidence="1">
    <location>
        <begin position="24"/>
        <end position="48"/>
    </location>
</feature>
<dbReference type="Proteomes" id="UP000287651">
    <property type="component" value="Unassembled WGS sequence"/>
</dbReference>
<accession>A0A426Y2V0</accession>